<dbReference type="RefSeq" id="WP_250725015.1">
    <property type="nucleotide sequence ID" value="NZ_CP098400.1"/>
</dbReference>
<name>A0A9J6ZSL5_9BACT</name>
<keyword evidence="3" id="KW-1185">Reference proteome</keyword>
<feature type="signal peptide" evidence="1">
    <location>
        <begin position="1"/>
        <end position="18"/>
    </location>
</feature>
<evidence type="ECO:0000256" key="1">
    <source>
        <dbReference type="SAM" id="SignalP"/>
    </source>
</evidence>
<reference evidence="2" key="2">
    <citation type="submission" date="2022-06" db="EMBL/GenBank/DDBJ databases">
        <title>Xiashengella guii gen. nov. sp. nov., a bacterium isolated form anaerobic digestion tank.</title>
        <authorList>
            <person name="Huang H."/>
        </authorList>
    </citation>
    <scope>NUCLEOTIDE SEQUENCE</scope>
    <source>
        <strain evidence="2">Ai-910</strain>
    </source>
</reference>
<dbReference type="AlphaFoldDB" id="A0A9J6ZSL5"/>
<dbReference type="InterPro" id="IPR032265">
    <property type="entry name" value="DUF4831"/>
</dbReference>
<evidence type="ECO:0000313" key="3">
    <source>
        <dbReference type="Proteomes" id="UP001056426"/>
    </source>
</evidence>
<sequence length="380" mass="42438">MRMKIKPILFSLGLAALAACTSGRPLSQGTAQPVGSEEPNAHGLYYYLPTTSLQIEITAEKRIRKAGPFYRFSQRYLNITDVITEDSEEWSLVDAKVRTVGQPDKSRLFKVNTVGFPSMAALTLSKEGVLLGLNLPPHRQFSRDAEHPFGFEPSMGWGHPRGDGKATKEALTLAEVNFNDVPMSEEQLIKSSTTAMAEEVAKEIYRLREIRTEIISGELQVSGDVKVLLEEMDRLEKAYLSLFVGKEIRERVTRVIDYYPGPERSINTVLIRFSDKKGFLDKMDVSGTPVYLEVEVLDGNNTDYVALETPKSENTRGLTYINPAKARVRVIDRTVQMLSEEVFLAQYGQLLRFPADLTDGPGVGVELDPATGALRRIFNK</sequence>
<dbReference type="PROSITE" id="PS51257">
    <property type="entry name" value="PROKAR_LIPOPROTEIN"/>
    <property type="match status" value="1"/>
</dbReference>
<protein>
    <submittedName>
        <fullName evidence="2">DUF4831 family protein</fullName>
    </submittedName>
</protein>
<reference evidence="2" key="1">
    <citation type="submission" date="2022-05" db="EMBL/GenBank/DDBJ databases">
        <authorList>
            <person name="Sun X."/>
        </authorList>
    </citation>
    <scope>NUCLEOTIDE SEQUENCE</scope>
    <source>
        <strain evidence="2">Ai-910</strain>
    </source>
</reference>
<proteinExistence type="predicted"/>
<dbReference type="EMBL" id="CP098400">
    <property type="protein sequence ID" value="URW80645.1"/>
    <property type="molecule type" value="Genomic_DNA"/>
</dbReference>
<feature type="chain" id="PRO_5039931232" evidence="1">
    <location>
        <begin position="19"/>
        <end position="380"/>
    </location>
</feature>
<gene>
    <name evidence="2" type="ORF">M9189_04680</name>
</gene>
<keyword evidence="1" id="KW-0732">Signal</keyword>
<accession>A0A9J6ZSL5</accession>
<organism evidence="2 3">
    <name type="scientific">Xiashengella succiniciproducens</name>
    <dbReference type="NCBI Taxonomy" id="2949635"/>
    <lineage>
        <taxon>Bacteria</taxon>
        <taxon>Pseudomonadati</taxon>
        <taxon>Bacteroidota</taxon>
        <taxon>Bacteroidia</taxon>
        <taxon>Marinilabiliales</taxon>
        <taxon>Marinilabiliaceae</taxon>
        <taxon>Xiashengella</taxon>
    </lineage>
</organism>
<evidence type="ECO:0000313" key="2">
    <source>
        <dbReference type="EMBL" id="URW80645.1"/>
    </source>
</evidence>
<dbReference type="Pfam" id="PF16115">
    <property type="entry name" value="DUF4831"/>
    <property type="match status" value="1"/>
</dbReference>
<dbReference type="Proteomes" id="UP001056426">
    <property type="component" value="Chromosome"/>
</dbReference>
<dbReference type="KEGG" id="alkq:M9189_04680"/>